<dbReference type="EMBL" id="BK014757">
    <property type="protein sequence ID" value="DAD74264.1"/>
    <property type="molecule type" value="Genomic_DNA"/>
</dbReference>
<proteinExistence type="predicted"/>
<protein>
    <submittedName>
        <fullName evidence="2">Tail tape measure</fullName>
    </submittedName>
</protein>
<keyword evidence="1" id="KW-0175">Coiled coil</keyword>
<accession>A0A8S5LWH7</accession>
<evidence type="ECO:0000256" key="1">
    <source>
        <dbReference type="SAM" id="Coils"/>
    </source>
</evidence>
<name>A0A8S5LWH7_9CAUD</name>
<organism evidence="2">
    <name type="scientific">Siphoviridae sp. ctFy320</name>
    <dbReference type="NCBI Taxonomy" id="2826217"/>
    <lineage>
        <taxon>Viruses</taxon>
        <taxon>Duplodnaviria</taxon>
        <taxon>Heunggongvirae</taxon>
        <taxon>Uroviricota</taxon>
        <taxon>Caudoviricetes</taxon>
    </lineage>
</organism>
<reference evidence="2" key="1">
    <citation type="journal article" date="2021" name="Proc. Natl. Acad. Sci. U.S.A.">
        <title>A Catalog of Tens of Thousands of Viruses from Human Metagenomes Reveals Hidden Associations with Chronic Diseases.</title>
        <authorList>
            <person name="Tisza M.J."/>
            <person name="Buck C.B."/>
        </authorList>
    </citation>
    <scope>NUCLEOTIDE SEQUENCE</scope>
    <source>
        <strain evidence="2">CtFy320</strain>
    </source>
</reference>
<sequence>MPNINTKFTLSGEKEYKQAISEIGSGMKVLDSEMRKVSSAYAQNADSVEALNAKNDVLERKISTQTEKIEYLRAALQQSAEKYGEADKRTMQWQASLNNAEAELNNLNNQFDENKQKIADSSKEMGNLGDVVNGLTSKLGIQLPDGMKSSMNAMGSLDAQSLALAGGFAAVAAAIVKVEKAMISMTKESAAFADNIITLSMQTGQSTQQLQEFAYASELIDVSVDTLQGSLTKLTNNMQDTMNGTGNAKASFDKLGVSVINAVDGSMRSANDVFYETIDALGQVKNETERDAMSMDIFGRSAQDLNPLIIQGSKTLKAYADEAHNVGYVLDDEALSALGAVDDAYQRLQKTQEGVKNQLSAEFAPYLEEFYGDVTTMVKDGGKALKDSGIVDSFGMLLDTVGDILNPMSDLSNNRVPALTKALQPLAKVMALIADAAELIKGVVNISTGHIGEGWGQLTHALGFGYSSGNGNNYQNLLDSYTEQQWGQSAADLSKAYEDAIARGDPSTIGITEDEWVRRYLGGNAAGTDNWRGGWTRVNENGLERIFLPSGSRIQTASETRYTSGDTYNTTVYVDHVEDLDTILRIAKNARITARMGAK</sequence>
<dbReference type="SUPFAM" id="SSF57997">
    <property type="entry name" value="Tropomyosin"/>
    <property type="match status" value="1"/>
</dbReference>
<dbReference type="Gene3D" id="1.10.287.950">
    <property type="entry name" value="Methyl-accepting chemotaxis protein"/>
    <property type="match status" value="1"/>
</dbReference>
<feature type="coiled-coil region" evidence="1">
    <location>
        <begin position="48"/>
        <end position="124"/>
    </location>
</feature>
<evidence type="ECO:0000313" key="2">
    <source>
        <dbReference type="EMBL" id="DAD74264.1"/>
    </source>
</evidence>